<dbReference type="PANTHER" id="PTHR33480">
    <property type="entry name" value="SET DOMAIN-CONTAINING PROTEIN-RELATED"/>
    <property type="match status" value="1"/>
</dbReference>
<feature type="region of interest" description="Disordered" evidence="1">
    <location>
        <begin position="304"/>
        <end position="333"/>
    </location>
</feature>
<proteinExistence type="predicted"/>
<feature type="region of interest" description="Disordered" evidence="1">
    <location>
        <begin position="1047"/>
        <end position="1086"/>
    </location>
</feature>
<dbReference type="OrthoDB" id="6597316at2759"/>
<feature type="region of interest" description="Disordered" evidence="1">
    <location>
        <begin position="452"/>
        <end position="481"/>
    </location>
</feature>
<feature type="compositionally biased region" description="Pro residues" evidence="1">
    <location>
        <begin position="154"/>
        <end position="170"/>
    </location>
</feature>
<protein>
    <recommendedName>
        <fullName evidence="2">C2H2-type domain-containing protein</fullName>
    </recommendedName>
</protein>
<feature type="region of interest" description="Disordered" evidence="1">
    <location>
        <begin position="147"/>
        <end position="170"/>
    </location>
</feature>
<dbReference type="PROSITE" id="PS00028">
    <property type="entry name" value="ZINC_FINGER_C2H2_1"/>
    <property type="match status" value="2"/>
</dbReference>
<reference evidence="3" key="1">
    <citation type="journal article" date="2021" name="Mol. Ecol. Resour.">
        <title>Apolygus lucorum genome provides insights into omnivorousness and mesophyll feeding.</title>
        <authorList>
            <person name="Liu Y."/>
            <person name="Liu H."/>
            <person name="Wang H."/>
            <person name="Huang T."/>
            <person name="Liu B."/>
            <person name="Yang B."/>
            <person name="Yin L."/>
            <person name="Li B."/>
            <person name="Zhang Y."/>
            <person name="Zhang S."/>
            <person name="Jiang F."/>
            <person name="Zhang X."/>
            <person name="Ren Y."/>
            <person name="Wang B."/>
            <person name="Wang S."/>
            <person name="Lu Y."/>
            <person name="Wu K."/>
            <person name="Fan W."/>
            <person name="Wang G."/>
        </authorList>
    </citation>
    <scope>NUCLEOTIDE SEQUENCE</scope>
    <source>
        <strain evidence="3">12Hb</strain>
    </source>
</reference>
<name>A0A8S9XRH3_APOLU</name>
<evidence type="ECO:0000259" key="2">
    <source>
        <dbReference type="PROSITE" id="PS00028"/>
    </source>
</evidence>
<evidence type="ECO:0000256" key="1">
    <source>
        <dbReference type="SAM" id="MobiDB-lite"/>
    </source>
</evidence>
<feature type="compositionally biased region" description="Low complexity" evidence="1">
    <location>
        <begin position="320"/>
        <end position="333"/>
    </location>
</feature>
<keyword evidence="4" id="KW-1185">Reference proteome</keyword>
<evidence type="ECO:0000313" key="3">
    <source>
        <dbReference type="EMBL" id="KAF6210891.1"/>
    </source>
</evidence>
<feature type="domain" description="C2H2-type" evidence="2">
    <location>
        <begin position="224"/>
        <end position="245"/>
    </location>
</feature>
<evidence type="ECO:0000313" key="4">
    <source>
        <dbReference type="Proteomes" id="UP000466442"/>
    </source>
</evidence>
<dbReference type="EMBL" id="WIXP02000005">
    <property type="protein sequence ID" value="KAF6210891.1"/>
    <property type="molecule type" value="Genomic_DNA"/>
</dbReference>
<feature type="non-terminal residue" evidence="3">
    <location>
        <position position="1086"/>
    </location>
</feature>
<dbReference type="AlphaFoldDB" id="A0A8S9XRH3"/>
<dbReference type="Proteomes" id="UP000466442">
    <property type="component" value="Linkage Group LG5"/>
</dbReference>
<feature type="domain" description="C2H2-type" evidence="2">
    <location>
        <begin position="384"/>
        <end position="406"/>
    </location>
</feature>
<dbReference type="InterPro" id="IPR013087">
    <property type="entry name" value="Znf_C2H2_type"/>
</dbReference>
<dbReference type="Gene3D" id="3.30.160.60">
    <property type="entry name" value="Classic Zinc Finger"/>
    <property type="match status" value="1"/>
</dbReference>
<comment type="caution">
    <text evidence="3">The sequence shown here is derived from an EMBL/GenBank/DDBJ whole genome shotgun (WGS) entry which is preliminary data.</text>
</comment>
<feature type="compositionally biased region" description="Polar residues" evidence="1">
    <location>
        <begin position="1067"/>
        <end position="1086"/>
    </location>
</feature>
<sequence length="1086" mass="120567">MHRGEGAFLVSFPEHLFLISGNRSPVISLWILKDLSLDSLKSRTKWQKEIARPPATLTPPASHIMDIIDANPVAKIANFDGDLNPHMESSSHLVSDSSEYTEHFLAQLTADPLVLSSSQVSSVLSELEPSQVTAVHQDSLTIAKVVGADGSTADPPPPASPQPPVLPPPPTNKRYHVIKCVKVTLGELSWYRCSLCPYLATSQDLISSHYVNLHVDSVAAELRCLTCEVSFSRLQNLKHHYVIDHLVSLGDLPKLTKLTVEANKTWRDKNKHGKEDCSMVDSIESEIVTAEELFLDDEQMCESSRKTVTNRSMPSPPSPSADAPDPESPSTPSILSFVINKFPENGADIDVCITNDYAEEKQREEDAKKAEIKAEKEEKAIWKCTVEGCSLKFVTEGNMDYHKMCHEDGEGISVNERRVSPEWPLVQSDYDELSLDHTTEVVAAAADEEGDSMDLDYNITSSSSSSEDNERGEIVEPSNSDNSRKLHSCYFCYKTLTRMDKHLLSVHKQAPEVIKITQIPKMSQQRKNEMSLLIRKGDYHYNMNAIAGKTENLIVIHDPSAVTSPESKSVGYTPCPSCLGFVLKKQLWRHGKHCPSPSTENLGRSELHKLSAAMLFQLRADEENVDFLTDVTGPMRENDIKQVIMGDSTILKCALQMYESKGLNQKEIRQFMRETGRLLAVLKQEVDEDLQIIDVMSPLMFDKVVAAVKTLCLAQVDEGRPQLGKPGLALHLGHSLKKCARMVRGIAVRQGDEGMKKNSQDFLDLVDDEWEARVSARALSTLKHRKNATELLLLTGDLITFNHFLKTNMKTLQARIKVNFGMELWVALAETTLARLVMFNKRRSGEAARSLTSDYEKRKSWAEANIASDITSSLTPTEKGVAVSKQLMEIVGKRGSIVPVILTAEIAEAMSMLHSLRLTHKIQLSNPFFFATIKGGGNTYLRGHDVIGKYAAQAGLQKPELIRSTNLRKYAATVCQLLDLSPNEQRLLVKHLGHSQMVHEEFYRVHHSALELSKVGALLVAVDEGVVGRFAGSSLKNIDLKELVDDDSLRPPLSSDMEESWVGGRSQICTPPHDQQPSTSSGTSKN</sequence>
<gene>
    <name evidence="3" type="ORF">GE061_014003</name>
</gene>
<dbReference type="PANTHER" id="PTHR33480:SF1">
    <property type="entry name" value="TYR RECOMBINASE DOMAIN-CONTAINING PROTEIN"/>
    <property type="match status" value="1"/>
</dbReference>
<accession>A0A8S9XRH3</accession>
<dbReference type="SMART" id="SM00355">
    <property type="entry name" value="ZnF_C2H2"/>
    <property type="match status" value="4"/>
</dbReference>
<organism evidence="3 4">
    <name type="scientific">Apolygus lucorum</name>
    <name type="common">Small green plant bug</name>
    <name type="synonym">Lygocoris lucorum</name>
    <dbReference type="NCBI Taxonomy" id="248454"/>
    <lineage>
        <taxon>Eukaryota</taxon>
        <taxon>Metazoa</taxon>
        <taxon>Ecdysozoa</taxon>
        <taxon>Arthropoda</taxon>
        <taxon>Hexapoda</taxon>
        <taxon>Insecta</taxon>
        <taxon>Pterygota</taxon>
        <taxon>Neoptera</taxon>
        <taxon>Paraneoptera</taxon>
        <taxon>Hemiptera</taxon>
        <taxon>Heteroptera</taxon>
        <taxon>Panheteroptera</taxon>
        <taxon>Cimicomorpha</taxon>
        <taxon>Miridae</taxon>
        <taxon>Mirini</taxon>
        <taxon>Apolygus</taxon>
    </lineage>
</organism>